<accession>A0A1V6LQF6</accession>
<feature type="signal peptide" evidence="1">
    <location>
        <begin position="1"/>
        <end position="19"/>
    </location>
</feature>
<evidence type="ECO:0008006" key="4">
    <source>
        <dbReference type="Google" id="ProtNLM"/>
    </source>
</evidence>
<dbReference type="InterPro" id="IPR019861">
    <property type="entry name" value="PorP/SprF_Bacteroidetes"/>
</dbReference>
<name>A0A1V6LQF6_9FLAO</name>
<proteinExistence type="predicted"/>
<organism evidence="2 3">
    <name type="scientific">Croceivirga radicis</name>
    <dbReference type="NCBI Taxonomy" id="1929488"/>
    <lineage>
        <taxon>Bacteria</taxon>
        <taxon>Pseudomonadati</taxon>
        <taxon>Bacteroidota</taxon>
        <taxon>Flavobacteriia</taxon>
        <taxon>Flavobacteriales</taxon>
        <taxon>Flavobacteriaceae</taxon>
        <taxon>Croceivirga</taxon>
    </lineage>
</organism>
<reference evidence="2 3" key="1">
    <citation type="submission" date="2016-12" db="EMBL/GenBank/DDBJ databases">
        <authorList>
            <person name="Song W.-J."/>
            <person name="Kurnit D.M."/>
        </authorList>
    </citation>
    <scope>NUCLEOTIDE SEQUENCE [LARGE SCALE GENOMIC DNA]</scope>
    <source>
        <strain evidence="2 3">HSG9</strain>
    </source>
</reference>
<dbReference type="Proteomes" id="UP000191680">
    <property type="component" value="Unassembled WGS sequence"/>
</dbReference>
<dbReference type="NCBIfam" id="TIGR03519">
    <property type="entry name" value="T9SS_PorP_fam"/>
    <property type="match status" value="1"/>
</dbReference>
<sequence>MAKYVLYLLFILGTLTVTAQQDAQFTQYMYNTQVVNSAYTGSRENLGITGLHRSQWVGLDGAPTSQTLSLSSPVSERVGLGFSFVNDEIGNGTIQDSFFQGVFAYHLPAGPATLSFGLSAGASFLNVNFANLTNYDASTAPVGSGDVYKKFSPTVGAGIYYHNEKFYVGLSTPSFLKTEHFDTDDTNDSSIYLENITWYGITGYVFDLGDKTKFKPATLVKLTNGAPLAVDVSANFMFNQKFILGGAYRINNALSGLLGFQLNEKLLMGLAYDKETASLGGETFNNGSFEVFLRYEFIKKEKIDLTPRFF</sequence>
<evidence type="ECO:0000313" key="3">
    <source>
        <dbReference type="Proteomes" id="UP000191680"/>
    </source>
</evidence>
<dbReference type="RefSeq" id="WP_080319409.1">
    <property type="nucleotide sequence ID" value="NZ_MTBC01000007.1"/>
</dbReference>
<comment type="caution">
    <text evidence="2">The sequence shown here is derived from an EMBL/GenBank/DDBJ whole genome shotgun (WGS) entry which is preliminary data.</text>
</comment>
<feature type="chain" id="PRO_5013025949" description="Type IX secretion system membrane protein PorP/SprF" evidence="1">
    <location>
        <begin position="20"/>
        <end position="310"/>
    </location>
</feature>
<dbReference type="AlphaFoldDB" id="A0A1V6LQF6"/>
<keyword evidence="3" id="KW-1185">Reference proteome</keyword>
<dbReference type="EMBL" id="MTBC01000007">
    <property type="protein sequence ID" value="OQD42413.1"/>
    <property type="molecule type" value="Genomic_DNA"/>
</dbReference>
<evidence type="ECO:0000313" key="2">
    <source>
        <dbReference type="EMBL" id="OQD42413.1"/>
    </source>
</evidence>
<evidence type="ECO:0000256" key="1">
    <source>
        <dbReference type="SAM" id="SignalP"/>
    </source>
</evidence>
<protein>
    <recommendedName>
        <fullName evidence="4">Type IX secretion system membrane protein PorP/SprF</fullName>
    </recommendedName>
</protein>
<gene>
    <name evidence="2" type="ORF">BUL40_11665</name>
</gene>
<keyword evidence="1" id="KW-0732">Signal</keyword>
<dbReference type="OrthoDB" id="1114455at2"/>
<dbReference type="Pfam" id="PF11751">
    <property type="entry name" value="PorP_SprF"/>
    <property type="match status" value="1"/>
</dbReference>